<evidence type="ECO:0000256" key="1">
    <source>
        <dbReference type="SAM" id="MobiDB-lite"/>
    </source>
</evidence>
<dbReference type="Proteomes" id="UP000789901">
    <property type="component" value="Unassembled WGS sequence"/>
</dbReference>
<evidence type="ECO:0000313" key="2">
    <source>
        <dbReference type="EMBL" id="CAG8853940.1"/>
    </source>
</evidence>
<dbReference type="EMBL" id="CAJVQB010131146">
    <property type="protein sequence ID" value="CAG8853940.1"/>
    <property type="molecule type" value="Genomic_DNA"/>
</dbReference>
<comment type="caution">
    <text evidence="2">The sequence shown here is derived from an EMBL/GenBank/DDBJ whole genome shotgun (WGS) entry which is preliminary data.</text>
</comment>
<feature type="non-terminal residue" evidence="2">
    <location>
        <position position="67"/>
    </location>
</feature>
<organism evidence="2 3">
    <name type="scientific">Gigaspora margarita</name>
    <dbReference type="NCBI Taxonomy" id="4874"/>
    <lineage>
        <taxon>Eukaryota</taxon>
        <taxon>Fungi</taxon>
        <taxon>Fungi incertae sedis</taxon>
        <taxon>Mucoromycota</taxon>
        <taxon>Glomeromycotina</taxon>
        <taxon>Glomeromycetes</taxon>
        <taxon>Diversisporales</taxon>
        <taxon>Gigasporaceae</taxon>
        <taxon>Gigaspora</taxon>
    </lineage>
</organism>
<proteinExistence type="predicted"/>
<sequence>QVNANSDKTSVRLIRFCDSENVPESFPEAEENNEVETEDIFSNDERLLDEDFSDDDLDNEEIFSPEK</sequence>
<gene>
    <name evidence="2" type="ORF">GMARGA_LOCUS42761</name>
</gene>
<keyword evidence="3" id="KW-1185">Reference proteome</keyword>
<evidence type="ECO:0000313" key="3">
    <source>
        <dbReference type="Proteomes" id="UP000789901"/>
    </source>
</evidence>
<accession>A0ABN7XG05</accession>
<feature type="non-terminal residue" evidence="2">
    <location>
        <position position="1"/>
    </location>
</feature>
<feature type="region of interest" description="Disordered" evidence="1">
    <location>
        <begin position="23"/>
        <end position="67"/>
    </location>
</feature>
<reference evidence="2 3" key="1">
    <citation type="submission" date="2021-06" db="EMBL/GenBank/DDBJ databases">
        <authorList>
            <person name="Kallberg Y."/>
            <person name="Tangrot J."/>
            <person name="Rosling A."/>
        </authorList>
    </citation>
    <scope>NUCLEOTIDE SEQUENCE [LARGE SCALE GENOMIC DNA]</scope>
    <source>
        <strain evidence="2 3">120-4 pot B 10/14</strain>
    </source>
</reference>
<protein>
    <submittedName>
        <fullName evidence="2">46481_t:CDS:1</fullName>
    </submittedName>
</protein>
<feature type="compositionally biased region" description="Acidic residues" evidence="1">
    <location>
        <begin position="27"/>
        <end position="67"/>
    </location>
</feature>
<name>A0ABN7XG05_GIGMA</name>